<sequence>MSASYWTPKTKSTLRQLAVRLEKTQFDGTIYKRLPQSNSHAESYVLSPYHELKLANDLAYLACTEEGVKRISAVCVEEGRNCLTVLVASNETPIPKTVAALQKIGNAISSYAIREAEIHRDAFLERSFDTVMELSGDRILQRTRPSWAPEPAWHRAKQKQTKTSLLDKLQDLLPQIQSALEQRFPRTLAALKRVHKQLKHLDCQHRDGKTVRSALKIIVVKAHEVSAAEVPRTLEAKLRACGKVGSELAGKSEIRQVDKLGRYYGVCRNFAKMARHSEYRDLLRNVAVTSCKGYAVVPSGSGNTAQLPVHAEVQLTMHYLAQNPVLWPRAMGCSKSACFLCHALITRLGHFSVSACHGKLYSQWTIPDGVLLESKKAEELASAILRICDSLRVLIGVPGARVCPPESRALSLLSGPSTATQLSFDSGSEVSSAETIRPSSAAGPSADPASGSHPGPAELQQEQQLLSSEDKPASQQATRQAENQEVPTAGPAGDQSCQAAALAEGTIDDSLGATSPAQQPNYNEPVTSTSKPLSTGESRVALVRLREKDLPYERHICNDMPLLDLQLGRLSLSLDFSGISIGRLAVTRDSSTDGRFVSLEASELPTSDPGRIISCKEGNNTPPNPQGSCFSKSGSSSNRGGGGAGNNGSGITFSGGNSANNSTRSGSSTAVNGSSTTARSSTTDPYNSSN</sequence>
<evidence type="ECO:0000313" key="3">
    <source>
        <dbReference type="Proteomes" id="UP000294847"/>
    </source>
</evidence>
<evidence type="ECO:0000313" key="2">
    <source>
        <dbReference type="EMBL" id="QBZ66351.1"/>
    </source>
</evidence>
<name>A0A4P7NV17_PYROR</name>
<feature type="region of interest" description="Disordered" evidence="1">
    <location>
        <begin position="509"/>
        <end position="536"/>
    </location>
</feature>
<feature type="compositionally biased region" description="Low complexity" evidence="1">
    <location>
        <begin position="438"/>
        <end position="467"/>
    </location>
</feature>
<dbReference type="AlphaFoldDB" id="A0A4P7NV17"/>
<feature type="compositionally biased region" description="Polar residues" evidence="1">
    <location>
        <begin position="473"/>
        <end position="486"/>
    </location>
</feature>
<dbReference type="EMBL" id="CP034210">
    <property type="protein sequence ID" value="QBZ66351.1"/>
    <property type="molecule type" value="Genomic_DNA"/>
</dbReference>
<dbReference type="InterPro" id="IPR027796">
    <property type="entry name" value="OTT_1508_deam-like"/>
</dbReference>
<feature type="compositionally biased region" description="Polar residues" evidence="1">
    <location>
        <begin position="651"/>
        <end position="690"/>
    </location>
</feature>
<feature type="compositionally biased region" description="Low complexity" evidence="1">
    <location>
        <begin position="627"/>
        <end position="638"/>
    </location>
</feature>
<dbReference type="Pfam" id="PF14441">
    <property type="entry name" value="OTT_1508_deam"/>
    <property type="match status" value="1"/>
</dbReference>
<protein>
    <submittedName>
        <fullName evidence="2">Uncharacterized protein</fullName>
    </submittedName>
</protein>
<feature type="compositionally biased region" description="Polar residues" evidence="1">
    <location>
        <begin position="512"/>
        <end position="536"/>
    </location>
</feature>
<accession>A0A4P7NV17</accession>
<dbReference type="Proteomes" id="UP000294847">
    <property type="component" value="Chromosome 7"/>
</dbReference>
<feature type="compositionally biased region" description="Gly residues" evidence="1">
    <location>
        <begin position="639"/>
        <end position="648"/>
    </location>
</feature>
<proteinExistence type="predicted"/>
<evidence type="ECO:0000256" key="1">
    <source>
        <dbReference type="SAM" id="MobiDB-lite"/>
    </source>
</evidence>
<reference evidence="2 3" key="1">
    <citation type="journal article" date="2019" name="Mol. Biol. Evol.">
        <title>Blast fungal genomes show frequent chromosomal changes, gene gains and losses, and effector gene turnover.</title>
        <authorList>
            <person name="Gomez Luciano L.B."/>
            <person name="Jason Tsai I."/>
            <person name="Chuma I."/>
            <person name="Tosa Y."/>
            <person name="Chen Y.H."/>
            <person name="Li J.Y."/>
            <person name="Li M.Y."/>
            <person name="Jade Lu M.Y."/>
            <person name="Nakayashiki H."/>
            <person name="Li W.H."/>
        </authorList>
    </citation>
    <scope>NUCLEOTIDE SEQUENCE [LARGE SCALE GENOMIC DNA]</scope>
    <source>
        <strain evidence="2">MZ5-1-6</strain>
    </source>
</reference>
<gene>
    <name evidence="2" type="ORF">PoMZ_13326</name>
</gene>
<feature type="region of interest" description="Disordered" evidence="1">
    <location>
        <begin position="601"/>
        <end position="690"/>
    </location>
</feature>
<feature type="region of interest" description="Disordered" evidence="1">
    <location>
        <begin position="422"/>
        <end position="497"/>
    </location>
</feature>
<organism evidence="2 3">
    <name type="scientific">Pyricularia oryzae</name>
    <name type="common">Rice blast fungus</name>
    <name type="synonym">Magnaporthe oryzae</name>
    <dbReference type="NCBI Taxonomy" id="318829"/>
    <lineage>
        <taxon>Eukaryota</taxon>
        <taxon>Fungi</taxon>
        <taxon>Dikarya</taxon>
        <taxon>Ascomycota</taxon>
        <taxon>Pezizomycotina</taxon>
        <taxon>Sordariomycetes</taxon>
        <taxon>Sordariomycetidae</taxon>
        <taxon>Magnaporthales</taxon>
        <taxon>Pyriculariaceae</taxon>
        <taxon>Pyricularia</taxon>
    </lineage>
</organism>
<feature type="compositionally biased region" description="Polar residues" evidence="1">
    <location>
        <begin position="422"/>
        <end position="434"/>
    </location>
</feature>